<accession>A0A0F9MT75</accession>
<evidence type="ECO:0000313" key="1">
    <source>
        <dbReference type="EMBL" id="KKM72442.1"/>
    </source>
</evidence>
<reference evidence="1" key="1">
    <citation type="journal article" date="2015" name="Nature">
        <title>Complex archaea that bridge the gap between prokaryotes and eukaryotes.</title>
        <authorList>
            <person name="Spang A."/>
            <person name="Saw J.H."/>
            <person name="Jorgensen S.L."/>
            <person name="Zaremba-Niedzwiedzka K."/>
            <person name="Martijn J."/>
            <person name="Lind A.E."/>
            <person name="van Eijk R."/>
            <person name="Schleper C."/>
            <person name="Guy L."/>
            <person name="Ettema T.J."/>
        </authorList>
    </citation>
    <scope>NUCLEOTIDE SEQUENCE</scope>
</reference>
<dbReference type="GO" id="GO:0006783">
    <property type="term" value="P:heme biosynthetic process"/>
    <property type="evidence" value="ECO:0007669"/>
    <property type="project" value="InterPro"/>
</dbReference>
<comment type="caution">
    <text evidence="1">The sequence shown here is derived from an EMBL/GenBank/DDBJ whole genome shotgun (WGS) entry which is preliminary data.</text>
</comment>
<organism evidence="1">
    <name type="scientific">marine sediment metagenome</name>
    <dbReference type="NCBI Taxonomy" id="412755"/>
    <lineage>
        <taxon>unclassified sequences</taxon>
        <taxon>metagenomes</taxon>
        <taxon>ecological metagenomes</taxon>
    </lineage>
</organism>
<evidence type="ECO:0008006" key="2">
    <source>
        <dbReference type="Google" id="ProtNLM"/>
    </source>
</evidence>
<proteinExistence type="predicted"/>
<sequence>MSSKIGVILLDHGEPPEYNEHTYNSFRNFAHSLIMMGMIPKVVLKAKRGTILMDRNKIFAKEPQANPKLIDAWLRPYNGPAEFIPARKKILKLIPAPREAHYILKNEGPGINEPDFYQFYGFEIYRRWLLMNNHSPFYEQTQPQKEEVRHRLEEKYGDQIIVRCAYGIDPFPEKKKQSPHHVAMELVKSGCDGIAVAEHFHVISDSMSKYHCRQHVLDGIPSTETKIPVVFANQIGGHPELDKGVVLKVRDELESIKPGTDVAFFLSNHGFPVNKVGKYDAKSDCYHENVRRVFQSTKKAIMIAIDWSGRFEVIQVFGQFLEEKYNPSGINTRPLDALKNVADRGFQKVIDIPFEFPGDTVDALIKLRQAYGIDPPSWDQNFETHFEREGIPVKICSALFHPEYRIKAYFDRACEAVEQCIEKISQ</sequence>
<dbReference type="SUPFAM" id="SSF53800">
    <property type="entry name" value="Chelatase"/>
    <property type="match status" value="1"/>
</dbReference>
<dbReference type="AlphaFoldDB" id="A0A0F9MT75"/>
<protein>
    <recommendedName>
        <fullName evidence="2">Ferrochelatase</fullName>
    </recommendedName>
</protein>
<gene>
    <name evidence="1" type="ORF">LCGC14_1420460</name>
</gene>
<dbReference type="GO" id="GO:0004325">
    <property type="term" value="F:ferrochelatase activity"/>
    <property type="evidence" value="ECO:0007669"/>
    <property type="project" value="InterPro"/>
</dbReference>
<dbReference type="EMBL" id="LAZR01009470">
    <property type="protein sequence ID" value="KKM72442.1"/>
    <property type="molecule type" value="Genomic_DNA"/>
</dbReference>
<name>A0A0F9MT75_9ZZZZ</name>